<dbReference type="InterPro" id="IPR016024">
    <property type="entry name" value="ARM-type_fold"/>
</dbReference>
<evidence type="ECO:0000256" key="3">
    <source>
        <dbReference type="ARBA" id="ARBA00061308"/>
    </source>
</evidence>
<keyword evidence="2" id="KW-0963">Cytoplasm</keyword>
<dbReference type="InterPro" id="IPR038904">
    <property type="entry name" value="BRAT1"/>
</dbReference>
<reference evidence="5" key="1">
    <citation type="submission" date="2013-03" db="EMBL/GenBank/DDBJ databases">
        <authorList>
            <person name="Jeffery W."/>
            <person name="Warren W."/>
            <person name="Wilson R.K."/>
        </authorList>
    </citation>
    <scope>NUCLEOTIDE SEQUENCE</scope>
    <source>
        <strain evidence="5">female</strain>
    </source>
</reference>
<dbReference type="GeneTree" id="ENSGT00390000017551"/>
<protein>
    <submittedName>
        <fullName evidence="4">BRCA1-associated ATM activator 1</fullName>
    </submittedName>
</protein>
<dbReference type="GO" id="GO:0005737">
    <property type="term" value="C:cytoplasm"/>
    <property type="evidence" value="ECO:0007669"/>
    <property type="project" value="UniProtKB-SubCell"/>
</dbReference>
<evidence type="ECO:0000256" key="1">
    <source>
        <dbReference type="ARBA" id="ARBA00004496"/>
    </source>
</evidence>
<dbReference type="PANTHER" id="PTHR21331">
    <property type="entry name" value="BRCA1-ASSOCIATED ATM ACTIVATOR 1"/>
    <property type="match status" value="1"/>
</dbReference>
<dbReference type="GO" id="GO:0005634">
    <property type="term" value="C:nucleus"/>
    <property type="evidence" value="ECO:0007669"/>
    <property type="project" value="TreeGrafter"/>
</dbReference>
<keyword evidence="5" id="KW-1185">Reference proteome</keyword>
<dbReference type="Proteomes" id="UP000018467">
    <property type="component" value="Unassembled WGS sequence"/>
</dbReference>
<proteinExistence type="inferred from homology"/>
<evidence type="ECO:0000256" key="2">
    <source>
        <dbReference type="ARBA" id="ARBA00022490"/>
    </source>
</evidence>
<comment type="similarity">
    <text evidence="3">Belongs to the BRAT1 family.</text>
</comment>
<dbReference type="SUPFAM" id="SSF48371">
    <property type="entry name" value="ARM repeat"/>
    <property type="match status" value="2"/>
</dbReference>
<dbReference type="PANTHER" id="PTHR21331:SF2">
    <property type="entry name" value="BRCA1-ASSOCIATED ATM ACTIVATOR 1"/>
    <property type="match status" value="1"/>
</dbReference>
<evidence type="ECO:0000313" key="5">
    <source>
        <dbReference type="Proteomes" id="UP000018467"/>
    </source>
</evidence>
<sequence length="804" mass="89376">MESNCSSLLSAVCEVLPNPKLLLPDDTSLEKLLDWFKDLINHNDGQYIKHYQPCLLEFLHTMTKSEAVDSTVFSFTLKLTGLLASKEDSFNWLQERGVLLHMFDPDSWHEIELWKNASVRGGWLQGLWNMLQYQQAVGFFCKTGLIKLLLSLQNDESFFLSSLTNQILVHVLNLVTLPVLSSSIESDAQTRPPVSTDCRSVTAEVMSHVTRSLSSEEQAAVASGLRLLAVTVEQCRDPVKGQLWEHALEPLEVLVNLHDDSLNLSVMAVLQAAAKSPFFTNPEYKVETLIDAMLYSKNTNESLQCAALILQVDSCPDHLKKKATDVVVRPLLCVTASSTIVQDGCDSLLANQLSQKASCVPLLTQSLSSIADFVFKNSLDDVPIRSITSSVIQLLKMCIGHQPSTFLRTAASHVIGCCKIQKYSLDVLQSLADSKESVDFLQEALTVLLLYLQCPDTHATVFKKTYQAVLKWLGVSSSSPTVLETISHDLYPLLKKLVCDGRWEVRDSTLEFIMQLTAAFKGNPEYNEAFRNSGMISVLLISLSDGESYVQASAVSALGEALTDTPLCASFQEEAVTHLLSILSKDAESFPRRAVMKVFTSWLKSPLSFTGLDNHLSSVLSLGSSDFDWEVKVQTLEIVDMLMDNSLSCSRSSQGRESMKQPLHRLMGLGLFDLLLKCLFDCDRPVSQKACALLIKLRSVLRETDSSEHSDDLTLDISSCSWGEEVLQRFHRKQQPEEWSSVKNGAPDSLKKIHLCEILELLELEDMQCILSLSSDHVINSPRSVMEDILSAAQQSELNVVDCY</sequence>
<dbReference type="Gene3D" id="1.25.10.10">
    <property type="entry name" value="Leucine-rich Repeat Variant"/>
    <property type="match status" value="1"/>
</dbReference>
<dbReference type="Ensembl" id="ENSAMXT00000033238.1">
    <property type="protein sequence ID" value="ENSAMXP00000045136.1"/>
    <property type="gene ID" value="ENSAMXG00000037365.1"/>
</dbReference>
<reference evidence="4" key="3">
    <citation type="submission" date="2025-05" db="UniProtKB">
        <authorList>
            <consortium name="Ensembl"/>
        </authorList>
    </citation>
    <scope>IDENTIFICATION</scope>
</reference>
<organism evidence="4 5">
    <name type="scientific">Astyanax mexicanus</name>
    <name type="common">Blind cave fish</name>
    <name type="synonym">Astyanax fasciatus mexicanus</name>
    <dbReference type="NCBI Taxonomy" id="7994"/>
    <lineage>
        <taxon>Eukaryota</taxon>
        <taxon>Metazoa</taxon>
        <taxon>Chordata</taxon>
        <taxon>Craniata</taxon>
        <taxon>Vertebrata</taxon>
        <taxon>Euteleostomi</taxon>
        <taxon>Actinopterygii</taxon>
        <taxon>Neopterygii</taxon>
        <taxon>Teleostei</taxon>
        <taxon>Ostariophysi</taxon>
        <taxon>Characiformes</taxon>
        <taxon>Characoidei</taxon>
        <taxon>Acestrorhamphidae</taxon>
        <taxon>Acestrorhamphinae</taxon>
        <taxon>Astyanax</taxon>
    </lineage>
</organism>
<accession>A0A3B1JPI5</accession>
<reference evidence="5" key="2">
    <citation type="journal article" date="2014" name="Nat. Commun.">
        <title>The cavefish genome reveals candidate genes for eye loss.</title>
        <authorList>
            <person name="McGaugh S.E."/>
            <person name="Gross J.B."/>
            <person name="Aken B."/>
            <person name="Blin M."/>
            <person name="Borowsky R."/>
            <person name="Chalopin D."/>
            <person name="Hinaux H."/>
            <person name="Jeffery W.R."/>
            <person name="Keene A."/>
            <person name="Ma L."/>
            <person name="Minx P."/>
            <person name="Murphy D."/>
            <person name="O'Quin K.E."/>
            <person name="Retaux S."/>
            <person name="Rohner N."/>
            <person name="Searle S.M."/>
            <person name="Stahl B.A."/>
            <person name="Tabin C."/>
            <person name="Volff J.N."/>
            <person name="Yoshizawa M."/>
            <person name="Warren W.C."/>
        </authorList>
    </citation>
    <scope>NUCLEOTIDE SEQUENCE [LARGE SCALE GENOMIC DNA]</scope>
    <source>
        <strain evidence="5">female</strain>
    </source>
</reference>
<dbReference type="AlphaFoldDB" id="A0A3B1JPI5"/>
<name>A0A3B1JPI5_ASTMX</name>
<dbReference type="InterPro" id="IPR011989">
    <property type="entry name" value="ARM-like"/>
</dbReference>
<dbReference type="GO" id="GO:0008283">
    <property type="term" value="P:cell population proliferation"/>
    <property type="evidence" value="ECO:0007669"/>
    <property type="project" value="InterPro"/>
</dbReference>
<evidence type="ECO:0000313" key="4">
    <source>
        <dbReference type="Ensembl" id="ENSAMXP00000043269.1"/>
    </source>
</evidence>
<dbReference type="STRING" id="7994.ENSAMXP00000045136"/>
<dbReference type="Ensembl" id="ENSAMXT00000034260.1">
    <property type="protein sequence ID" value="ENSAMXP00000043269.1"/>
    <property type="gene ID" value="ENSAMXG00000037365.1"/>
</dbReference>
<dbReference type="GO" id="GO:0006974">
    <property type="term" value="P:DNA damage response"/>
    <property type="evidence" value="ECO:0007669"/>
    <property type="project" value="InterPro"/>
</dbReference>
<dbReference type="Bgee" id="ENSAMXG00000037365">
    <property type="expression patterns" value="Expressed in testis and 12 other cell types or tissues"/>
</dbReference>
<comment type="subcellular location">
    <subcellularLocation>
        <location evidence="1">Cytoplasm</location>
    </subcellularLocation>
</comment>